<protein>
    <recommendedName>
        <fullName evidence="4">NmrA-like domain-containing protein</fullName>
    </recommendedName>
</protein>
<evidence type="ECO:0000313" key="6">
    <source>
        <dbReference type="Proteomes" id="UP000030143"/>
    </source>
</evidence>
<dbReference type="GeneID" id="27676169"/>
<dbReference type="VEuPathDB" id="FungiDB:PEXP_090330"/>
<keyword evidence="3" id="KW-0560">Oxidoreductase</keyword>
<dbReference type="InterPro" id="IPR036291">
    <property type="entry name" value="NAD(P)-bd_dom_sf"/>
</dbReference>
<organism evidence="5 6">
    <name type="scientific">Penicillium expansum</name>
    <name type="common">Blue mold rot fungus</name>
    <dbReference type="NCBI Taxonomy" id="27334"/>
    <lineage>
        <taxon>Eukaryota</taxon>
        <taxon>Fungi</taxon>
        <taxon>Dikarya</taxon>
        <taxon>Ascomycota</taxon>
        <taxon>Pezizomycotina</taxon>
        <taxon>Eurotiomycetes</taxon>
        <taxon>Eurotiomycetidae</taxon>
        <taxon>Eurotiales</taxon>
        <taxon>Aspergillaceae</taxon>
        <taxon>Penicillium</taxon>
    </lineage>
</organism>
<dbReference type="Proteomes" id="UP000030143">
    <property type="component" value="Unassembled WGS sequence"/>
</dbReference>
<feature type="domain" description="NmrA-like" evidence="4">
    <location>
        <begin position="3"/>
        <end position="248"/>
    </location>
</feature>
<dbReference type="InterPro" id="IPR051609">
    <property type="entry name" value="NmrA/Isoflavone_reductase-like"/>
</dbReference>
<sequence>MTVIAVAGGTGGVGKTIVEKLIDSKFDIVVLSRSVKQDFASQNIQIVQINYDDIPSMARVLEQHNIHTIISAIGLVSDETSQSQLNLIEAAEASASTKRFIPSEYSFVQTPELLPIDPSIQYWLDAADRLKASGLKYTRVIPGFFMDYWGMPHVQTHLQPFTFGIDISSGTAAIPGDGNNVICMTYTYDMAIYLVKVLSLDEWPEFSVIVGDEVTYNQVLGMAEEFTGKKFKVTYDSLEQIKTGDVTVPPQPEGIEYSSDELKEVTAPRTLDSNTDLSARNQVRAPRVDIVVPAQKLAHGELILVPRDDVPAGVSITDSIELGA</sequence>
<gene>
    <name evidence="5" type="ORF">PEX2_034750</name>
</gene>
<dbReference type="GO" id="GO:0016491">
    <property type="term" value="F:oxidoreductase activity"/>
    <property type="evidence" value="ECO:0007669"/>
    <property type="project" value="UniProtKB-KW"/>
</dbReference>
<dbReference type="InterPro" id="IPR008030">
    <property type="entry name" value="NmrA-like"/>
</dbReference>
<comment type="caution">
    <text evidence="5">The sequence shown here is derived from an EMBL/GenBank/DDBJ whole genome shotgun (WGS) entry which is preliminary data.</text>
</comment>
<evidence type="ECO:0000256" key="3">
    <source>
        <dbReference type="ARBA" id="ARBA00023002"/>
    </source>
</evidence>
<dbReference type="OrthoDB" id="10000533at2759"/>
<dbReference type="Gene3D" id="3.90.25.10">
    <property type="entry name" value="UDP-galactose 4-epimerase, domain 1"/>
    <property type="match status" value="1"/>
</dbReference>
<proteinExistence type="inferred from homology"/>
<evidence type="ECO:0000259" key="4">
    <source>
        <dbReference type="Pfam" id="PF05368"/>
    </source>
</evidence>
<keyword evidence="2" id="KW-0521">NADP</keyword>
<name>A0A0A2J406_PENEN</name>
<evidence type="ECO:0000313" key="5">
    <source>
        <dbReference type="EMBL" id="KGO60297.1"/>
    </source>
</evidence>
<dbReference type="Pfam" id="PF05368">
    <property type="entry name" value="NmrA"/>
    <property type="match status" value="1"/>
</dbReference>
<dbReference type="HOGENOM" id="CLU_044876_0_0_1"/>
<evidence type="ECO:0000256" key="2">
    <source>
        <dbReference type="ARBA" id="ARBA00022857"/>
    </source>
</evidence>
<dbReference type="Gene3D" id="3.40.50.720">
    <property type="entry name" value="NAD(P)-binding Rossmann-like Domain"/>
    <property type="match status" value="1"/>
</dbReference>
<dbReference type="SUPFAM" id="SSF51735">
    <property type="entry name" value="NAD(P)-binding Rossmann-fold domains"/>
    <property type="match status" value="1"/>
</dbReference>
<dbReference type="PANTHER" id="PTHR47706">
    <property type="entry name" value="NMRA-LIKE FAMILY PROTEIN"/>
    <property type="match status" value="1"/>
</dbReference>
<dbReference type="RefSeq" id="XP_016601363.1">
    <property type="nucleotide sequence ID" value="XM_016740750.1"/>
</dbReference>
<dbReference type="EMBL" id="JQFZ01000076">
    <property type="protein sequence ID" value="KGO60297.1"/>
    <property type="molecule type" value="Genomic_DNA"/>
</dbReference>
<comment type="similarity">
    <text evidence="1">Belongs to the NmrA-type oxidoreductase family. Isoflavone reductase subfamily.</text>
</comment>
<reference evidence="5 6" key="1">
    <citation type="journal article" date="2015" name="Mol. Plant Microbe Interact.">
        <title>Genome, transcriptome, and functional analyses of Penicillium expansum provide new insights into secondary metabolism and pathogenicity.</title>
        <authorList>
            <person name="Ballester A.R."/>
            <person name="Marcet-Houben M."/>
            <person name="Levin E."/>
            <person name="Sela N."/>
            <person name="Selma-Lazaro C."/>
            <person name="Carmona L."/>
            <person name="Wisniewski M."/>
            <person name="Droby S."/>
            <person name="Gonzalez-Candelas L."/>
            <person name="Gabaldon T."/>
        </authorList>
    </citation>
    <scope>NUCLEOTIDE SEQUENCE [LARGE SCALE GENOMIC DNA]</scope>
    <source>
        <strain evidence="5 6">MD-8</strain>
    </source>
</reference>
<dbReference type="PhylomeDB" id="A0A0A2J406"/>
<evidence type="ECO:0000256" key="1">
    <source>
        <dbReference type="ARBA" id="ARBA00005725"/>
    </source>
</evidence>
<dbReference type="PANTHER" id="PTHR47706:SF4">
    <property type="entry name" value="NMRA-LIKE DOMAIN-CONTAINING PROTEIN"/>
    <property type="match status" value="1"/>
</dbReference>
<keyword evidence="6" id="KW-1185">Reference proteome</keyword>
<accession>A0A0A2J406</accession>
<dbReference type="AlphaFoldDB" id="A0A0A2J406"/>